<evidence type="ECO:0000259" key="2">
    <source>
        <dbReference type="Pfam" id="PF00582"/>
    </source>
</evidence>
<comment type="similarity">
    <text evidence="1">Belongs to the universal stress protein A family.</text>
</comment>
<keyword evidence="4" id="KW-1185">Reference proteome</keyword>
<dbReference type="PANTHER" id="PTHR46268">
    <property type="entry name" value="STRESS RESPONSE PROTEIN NHAX"/>
    <property type="match status" value="1"/>
</dbReference>
<dbReference type="CDD" id="cd00293">
    <property type="entry name" value="USP-like"/>
    <property type="match status" value="1"/>
</dbReference>
<dbReference type="InterPro" id="IPR006015">
    <property type="entry name" value="Universal_stress_UspA"/>
</dbReference>
<feature type="domain" description="UspA" evidence="2">
    <location>
        <begin position="51"/>
        <end position="119"/>
    </location>
</feature>
<evidence type="ECO:0000313" key="4">
    <source>
        <dbReference type="Proteomes" id="UP001209654"/>
    </source>
</evidence>
<dbReference type="InterPro" id="IPR014729">
    <property type="entry name" value="Rossmann-like_a/b/a_fold"/>
</dbReference>
<dbReference type="RefSeq" id="WP_264796980.1">
    <property type="nucleotide sequence ID" value="NZ_BRVS01000025.1"/>
</dbReference>
<dbReference type="Proteomes" id="UP001209654">
    <property type="component" value="Unassembled WGS sequence"/>
</dbReference>
<evidence type="ECO:0000256" key="1">
    <source>
        <dbReference type="ARBA" id="ARBA00008791"/>
    </source>
</evidence>
<comment type="caution">
    <text evidence="3">The sequence shown here is derived from an EMBL/GenBank/DDBJ whole genome shotgun (WGS) entry which is preliminary data.</text>
</comment>
<dbReference type="SUPFAM" id="SSF52402">
    <property type="entry name" value="Adenine nucleotide alpha hydrolases-like"/>
    <property type="match status" value="1"/>
</dbReference>
<dbReference type="Pfam" id="PF00582">
    <property type="entry name" value="Usp"/>
    <property type="match status" value="1"/>
</dbReference>
<dbReference type="InterPro" id="IPR006016">
    <property type="entry name" value="UspA"/>
</dbReference>
<organism evidence="3 4">
    <name type="scientific">Arthrobacter mangrovi</name>
    <dbReference type="NCBI Taxonomy" id="2966350"/>
    <lineage>
        <taxon>Bacteria</taxon>
        <taxon>Bacillati</taxon>
        <taxon>Actinomycetota</taxon>
        <taxon>Actinomycetes</taxon>
        <taxon>Micrococcales</taxon>
        <taxon>Micrococcaceae</taxon>
        <taxon>Arthrobacter</taxon>
    </lineage>
</organism>
<sequence>MTILVGYTSTPEGHAALRHGVETAGSTGKPLAIFPLSDRAEGTGGDASLEAALGAGARLLERDPQGRHPAEELIDTAQEAGAELVVIGVRNRSRVSKILLGSDAQSIILGSPVPVLTVKAATDER</sequence>
<dbReference type="PANTHER" id="PTHR46268:SF6">
    <property type="entry name" value="UNIVERSAL STRESS PROTEIN UP12"/>
    <property type="match status" value="1"/>
</dbReference>
<gene>
    <name evidence="3" type="ORF">AHIS1636_33320</name>
</gene>
<evidence type="ECO:0000313" key="3">
    <source>
        <dbReference type="EMBL" id="GLB68889.1"/>
    </source>
</evidence>
<dbReference type="Gene3D" id="3.40.50.620">
    <property type="entry name" value="HUPs"/>
    <property type="match status" value="1"/>
</dbReference>
<name>A0ABQ5MY32_9MICC</name>
<reference evidence="3 4" key="1">
    <citation type="journal article" date="2023" name="Int. J. Syst. Evol. Microbiol.">
        <title>Arthrobacter mangrovi sp. nov., an actinobacterium isolated from the rhizosphere of a mangrove.</title>
        <authorList>
            <person name="Hamada M."/>
            <person name="Saitou S."/>
            <person name="Enomoto N."/>
            <person name="Nanri K."/>
            <person name="Hidaka K."/>
            <person name="Miura T."/>
            <person name="Tamura T."/>
        </authorList>
    </citation>
    <scope>NUCLEOTIDE SEQUENCE [LARGE SCALE GENOMIC DNA]</scope>
    <source>
        <strain evidence="3 4">NBRC 112813</strain>
    </source>
</reference>
<protein>
    <recommendedName>
        <fullName evidence="2">UspA domain-containing protein</fullName>
    </recommendedName>
</protein>
<accession>A0ABQ5MY32</accession>
<dbReference type="EMBL" id="BRVS01000025">
    <property type="protein sequence ID" value="GLB68889.1"/>
    <property type="molecule type" value="Genomic_DNA"/>
</dbReference>
<dbReference type="PRINTS" id="PR01438">
    <property type="entry name" value="UNVRSLSTRESS"/>
</dbReference>
<proteinExistence type="inferred from homology"/>